<dbReference type="Proteomes" id="UP000095751">
    <property type="component" value="Unassembled WGS sequence"/>
</dbReference>
<dbReference type="OrthoDB" id="1882547at2759"/>
<evidence type="ECO:0000256" key="3">
    <source>
        <dbReference type="ARBA" id="ARBA00022862"/>
    </source>
</evidence>
<feature type="active site" description="Cysteine sulfenic acid (-SOH) intermediate" evidence="5">
    <location>
        <position position="93"/>
    </location>
</feature>
<keyword evidence="9" id="KW-1185">Reference proteome</keyword>
<comment type="similarity">
    <text evidence="1 6">Belongs to the peroxiredoxin family. Prx5 subfamily.</text>
</comment>
<dbReference type="InParanoid" id="A0A1E7EZT6"/>
<dbReference type="PROSITE" id="PS51352">
    <property type="entry name" value="THIOREDOXIN_2"/>
    <property type="match status" value="1"/>
</dbReference>
<protein>
    <submittedName>
        <fullName evidence="8">Putative peroxiredoxin</fullName>
    </submittedName>
</protein>
<dbReference type="InterPro" id="IPR037944">
    <property type="entry name" value="PRX5-like"/>
</dbReference>
<evidence type="ECO:0000256" key="4">
    <source>
        <dbReference type="ARBA" id="ARBA00023002"/>
    </source>
</evidence>
<dbReference type="InterPro" id="IPR036249">
    <property type="entry name" value="Thioredoxin-like_sf"/>
</dbReference>
<dbReference type="KEGG" id="fcy:FRACYDRAFT_228123"/>
<organism evidence="8 9">
    <name type="scientific">Fragilariopsis cylindrus CCMP1102</name>
    <dbReference type="NCBI Taxonomy" id="635003"/>
    <lineage>
        <taxon>Eukaryota</taxon>
        <taxon>Sar</taxon>
        <taxon>Stramenopiles</taxon>
        <taxon>Ochrophyta</taxon>
        <taxon>Bacillariophyta</taxon>
        <taxon>Bacillariophyceae</taxon>
        <taxon>Bacillariophycidae</taxon>
        <taxon>Bacillariales</taxon>
        <taxon>Bacillariaceae</taxon>
        <taxon>Fragilariopsis</taxon>
    </lineage>
</organism>
<dbReference type="CDD" id="cd03013">
    <property type="entry name" value="PRX5_like"/>
    <property type="match status" value="1"/>
</dbReference>
<dbReference type="GO" id="GO:0045454">
    <property type="term" value="P:cell redox homeostasis"/>
    <property type="evidence" value="ECO:0007669"/>
    <property type="project" value="TreeGrafter"/>
</dbReference>
<evidence type="ECO:0000259" key="7">
    <source>
        <dbReference type="PROSITE" id="PS51352"/>
    </source>
</evidence>
<keyword evidence="2 6" id="KW-0575">Peroxidase</keyword>
<feature type="domain" description="Thioredoxin" evidence="7">
    <location>
        <begin position="45"/>
        <end position="202"/>
    </location>
</feature>
<evidence type="ECO:0000256" key="2">
    <source>
        <dbReference type="ARBA" id="ARBA00022559"/>
    </source>
</evidence>
<reference evidence="8 9" key="1">
    <citation type="submission" date="2016-09" db="EMBL/GenBank/DDBJ databases">
        <title>Extensive genetic diversity and differential bi-allelic expression allows diatom success in the polar Southern Ocean.</title>
        <authorList>
            <consortium name="DOE Joint Genome Institute"/>
            <person name="Mock T."/>
            <person name="Otillar R.P."/>
            <person name="Strauss J."/>
            <person name="Dupont C."/>
            <person name="Frickenhaus S."/>
            <person name="Maumus F."/>
            <person name="Mcmullan M."/>
            <person name="Sanges R."/>
            <person name="Schmutz J."/>
            <person name="Toseland A."/>
            <person name="Valas R."/>
            <person name="Veluchamy A."/>
            <person name="Ward B.J."/>
            <person name="Allen A."/>
            <person name="Barry K."/>
            <person name="Falciatore A."/>
            <person name="Ferrante M."/>
            <person name="Fortunato A.E."/>
            <person name="Gloeckner G."/>
            <person name="Gruber A."/>
            <person name="Hipkin R."/>
            <person name="Janech M."/>
            <person name="Kroth P."/>
            <person name="Leese F."/>
            <person name="Lindquist E."/>
            <person name="Lyon B.R."/>
            <person name="Martin J."/>
            <person name="Mayer C."/>
            <person name="Parker M."/>
            <person name="Quesneville H."/>
            <person name="Raymond J."/>
            <person name="Uhlig C."/>
            <person name="Valentin K.U."/>
            <person name="Worden A.Z."/>
            <person name="Armbrust E.V."/>
            <person name="Bowler C."/>
            <person name="Green B."/>
            <person name="Moulton V."/>
            <person name="Van Oosterhout C."/>
            <person name="Grigoriev I."/>
        </authorList>
    </citation>
    <scope>NUCLEOTIDE SEQUENCE [LARGE SCALE GENOMIC DNA]</scope>
    <source>
        <strain evidence="8 9">CCMP1102</strain>
    </source>
</reference>
<evidence type="ECO:0000256" key="1">
    <source>
        <dbReference type="ARBA" id="ARBA00010505"/>
    </source>
</evidence>
<dbReference type="PANTHER" id="PTHR10430:SF16">
    <property type="entry name" value="PEROXIREDOXIN-5, MITOCHONDRIAL"/>
    <property type="match status" value="1"/>
</dbReference>
<dbReference type="PANTHER" id="PTHR10430">
    <property type="entry name" value="PEROXIREDOXIN"/>
    <property type="match status" value="1"/>
</dbReference>
<sequence>MIMINSIATKSKATLLRTARRGSALSTTQAATRDISIGTDLSVSQVTLQKARPWHMNDTDSNLAEDNAVTMSALFKGRKVAVFGVPAPFTGTCTLAHYPPYQKLQDKFKAKGIDEIICYSVSDPYAHYNWGALMKNNFEKISFLADVDCEWAKENNLDTDYTGASLGHRSARFSMIVDDGIVKSFNMVEDADKDAENLLEQA</sequence>
<evidence type="ECO:0000256" key="5">
    <source>
        <dbReference type="PIRSR" id="PIRSR637944-1"/>
    </source>
</evidence>
<dbReference type="InterPro" id="IPR013740">
    <property type="entry name" value="Redoxin"/>
</dbReference>
<comment type="function">
    <text evidence="6">Thiol-specific peroxidase that catalyzes the reduction of hydrogen peroxide and organic hydroperoxides to water and alcohols, respectively. Plays a role in cell protection against oxidative stress by detoxifying peroxides.</text>
</comment>
<accession>A0A1E7EZT6</accession>
<dbReference type="AlphaFoldDB" id="A0A1E7EZT6"/>
<dbReference type="Gene3D" id="3.40.30.10">
    <property type="entry name" value="Glutaredoxin"/>
    <property type="match status" value="1"/>
</dbReference>
<proteinExistence type="inferred from homology"/>
<dbReference type="GO" id="GO:0042744">
    <property type="term" value="P:hydrogen peroxide catabolic process"/>
    <property type="evidence" value="ECO:0007669"/>
    <property type="project" value="TreeGrafter"/>
</dbReference>
<dbReference type="SUPFAM" id="SSF52833">
    <property type="entry name" value="Thioredoxin-like"/>
    <property type="match status" value="1"/>
</dbReference>
<keyword evidence="3 6" id="KW-0049">Antioxidant</keyword>
<keyword evidence="4 6" id="KW-0560">Oxidoreductase</keyword>
<dbReference type="GO" id="GO:0008379">
    <property type="term" value="F:thioredoxin peroxidase activity"/>
    <property type="evidence" value="ECO:0007669"/>
    <property type="project" value="InterPro"/>
</dbReference>
<evidence type="ECO:0000313" key="8">
    <source>
        <dbReference type="EMBL" id="OEU11315.1"/>
    </source>
</evidence>
<dbReference type="InterPro" id="IPR013766">
    <property type="entry name" value="Thioredoxin_domain"/>
</dbReference>
<name>A0A1E7EZT6_9STRA</name>
<dbReference type="GO" id="GO:0034599">
    <property type="term" value="P:cellular response to oxidative stress"/>
    <property type="evidence" value="ECO:0007669"/>
    <property type="project" value="InterPro"/>
</dbReference>
<dbReference type="Pfam" id="PF08534">
    <property type="entry name" value="Redoxin"/>
    <property type="match status" value="1"/>
</dbReference>
<dbReference type="GO" id="GO:0005737">
    <property type="term" value="C:cytoplasm"/>
    <property type="evidence" value="ECO:0007669"/>
    <property type="project" value="TreeGrafter"/>
</dbReference>
<evidence type="ECO:0000313" key="9">
    <source>
        <dbReference type="Proteomes" id="UP000095751"/>
    </source>
</evidence>
<gene>
    <name evidence="8" type="primary">PRX_1</name>
    <name evidence="8" type="ORF">FRACYDRAFT_228123</name>
</gene>
<evidence type="ECO:0000256" key="6">
    <source>
        <dbReference type="RuleBase" id="RU366011"/>
    </source>
</evidence>
<keyword evidence="6" id="KW-0676">Redox-active center</keyword>
<dbReference type="EMBL" id="KV784369">
    <property type="protein sequence ID" value="OEU11315.1"/>
    <property type="molecule type" value="Genomic_DNA"/>
</dbReference>